<dbReference type="Proteomes" id="UP000326545">
    <property type="component" value="Segment"/>
</dbReference>
<accession>A0A5J6DBQ1</accession>
<protein>
    <submittedName>
        <fullName evidence="2">Uncharacterized protein</fullName>
    </submittedName>
</protein>
<gene>
    <name evidence="2" type="ORF">pEpSNUABM01_190</name>
</gene>
<keyword evidence="1" id="KW-0812">Transmembrane</keyword>
<keyword evidence="1" id="KW-1133">Transmembrane helix</keyword>
<proteinExistence type="predicted"/>
<keyword evidence="1" id="KW-0472">Membrane</keyword>
<sequence>MVEMVYGALWLAYAVIGVVYCIRMENNKELQQIHKINSHHDWSERCMNFGFMWPVAPLMNYIIRRKNDSK</sequence>
<feature type="transmembrane region" description="Helical" evidence="1">
    <location>
        <begin position="6"/>
        <end position="22"/>
    </location>
</feature>
<evidence type="ECO:0000313" key="2">
    <source>
        <dbReference type="EMBL" id="QEQ95016.1"/>
    </source>
</evidence>
<evidence type="ECO:0000313" key="3">
    <source>
        <dbReference type="Proteomes" id="UP000326545"/>
    </source>
</evidence>
<organism evidence="2 3">
    <name type="scientific">Erwinia phage pEp_SNUABM_01</name>
    <dbReference type="NCBI Taxonomy" id="2601643"/>
    <lineage>
        <taxon>Viruses</taxon>
        <taxon>Duplodnaviria</taxon>
        <taxon>Heunggongvirae</taxon>
        <taxon>Uroviricota</taxon>
        <taxon>Caudoviricetes</taxon>
        <taxon>Vequintavirinae</taxon>
        <taxon>Henunavirus</taxon>
        <taxon>Henunavirus SNUABM01</taxon>
    </lineage>
</organism>
<evidence type="ECO:0000256" key="1">
    <source>
        <dbReference type="SAM" id="Phobius"/>
    </source>
</evidence>
<reference evidence="2 3" key="1">
    <citation type="submission" date="2019-07" db="EMBL/GenBank/DDBJ databases">
        <title>Complete genome sequence of bacteriophages infecting Erwinia pyrifoliae.</title>
        <authorList>
            <person name="Kim S.G."/>
            <person name="Park S.C."/>
        </authorList>
    </citation>
    <scope>NUCLEOTIDE SEQUENCE [LARGE SCALE GENOMIC DNA]</scope>
</reference>
<name>A0A5J6DBQ1_9CAUD</name>
<keyword evidence="3" id="KW-1185">Reference proteome</keyword>
<dbReference type="EMBL" id="MN184887">
    <property type="protein sequence ID" value="QEQ95016.1"/>
    <property type="molecule type" value="Genomic_DNA"/>
</dbReference>